<keyword evidence="3" id="KW-0804">Transcription</keyword>
<proteinExistence type="predicted"/>
<dbReference type="InterPro" id="IPR009057">
    <property type="entry name" value="Homeodomain-like_sf"/>
</dbReference>
<keyword evidence="2 4" id="KW-0238">DNA-binding</keyword>
<dbReference type="InterPro" id="IPR036271">
    <property type="entry name" value="Tet_transcr_reg_TetR-rel_C_sf"/>
</dbReference>
<evidence type="ECO:0000313" key="8">
    <source>
        <dbReference type="Proteomes" id="UP000237381"/>
    </source>
</evidence>
<keyword evidence="1" id="KW-0805">Transcription regulation</keyword>
<name>A0A2S4LYH3_9BURK</name>
<dbReference type="OrthoDB" id="9809772at2"/>
<keyword evidence="8" id="KW-1185">Reference proteome</keyword>
<dbReference type="Pfam" id="PF00440">
    <property type="entry name" value="TetR_N"/>
    <property type="match status" value="1"/>
</dbReference>
<dbReference type="Pfam" id="PF16925">
    <property type="entry name" value="TetR_C_13"/>
    <property type="match status" value="1"/>
</dbReference>
<dbReference type="PANTHER" id="PTHR47506">
    <property type="entry name" value="TRANSCRIPTIONAL REGULATORY PROTEIN"/>
    <property type="match status" value="1"/>
</dbReference>
<dbReference type="PROSITE" id="PS50977">
    <property type="entry name" value="HTH_TETR_2"/>
    <property type="match status" value="1"/>
</dbReference>
<protein>
    <submittedName>
        <fullName evidence="7">TetR family transcriptional regulator</fullName>
    </submittedName>
</protein>
<dbReference type="InterPro" id="IPR011075">
    <property type="entry name" value="TetR_C"/>
</dbReference>
<dbReference type="InterPro" id="IPR001647">
    <property type="entry name" value="HTH_TetR"/>
</dbReference>
<dbReference type="Gene3D" id="1.10.357.10">
    <property type="entry name" value="Tetracycline Repressor, domain 2"/>
    <property type="match status" value="1"/>
</dbReference>
<dbReference type="RefSeq" id="WP_103706857.1">
    <property type="nucleotide sequence ID" value="NZ_PQGA01000018.1"/>
</dbReference>
<dbReference type="SUPFAM" id="SSF46689">
    <property type="entry name" value="Homeodomain-like"/>
    <property type="match status" value="1"/>
</dbReference>
<evidence type="ECO:0000256" key="5">
    <source>
        <dbReference type="SAM" id="MobiDB-lite"/>
    </source>
</evidence>
<dbReference type="EMBL" id="PQGA01000018">
    <property type="protein sequence ID" value="POR47510.1"/>
    <property type="molecule type" value="Genomic_DNA"/>
</dbReference>
<evidence type="ECO:0000256" key="4">
    <source>
        <dbReference type="PROSITE-ProRule" id="PRU00335"/>
    </source>
</evidence>
<sequence length="216" mass="23783">MDTSPTPKPRRGRPPKDPRAHGDTRDTLIRAGLELLTSQGFAATGLDTVLKLAGIPKGSFYHYFDSKEAFGHALMDAYDAYFCAMLDRWLTDDTQLALERLAAFVDNAKTGMARYDYTRGCLVGNLGLEVGILPEDYRLRLEAALQGWQTRVRACLADAQREGRVAKNADLDALAAFFWIGWEGAVLRARVVRDGAPLQTFFDGFIAGLGHTPSAQ</sequence>
<dbReference type="SUPFAM" id="SSF48498">
    <property type="entry name" value="Tetracyclin repressor-like, C-terminal domain"/>
    <property type="match status" value="1"/>
</dbReference>
<dbReference type="PRINTS" id="PR00455">
    <property type="entry name" value="HTHTETR"/>
</dbReference>
<feature type="DNA-binding region" description="H-T-H motif" evidence="4">
    <location>
        <begin position="45"/>
        <end position="64"/>
    </location>
</feature>
<evidence type="ECO:0000256" key="1">
    <source>
        <dbReference type="ARBA" id="ARBA00023015"/>
    </source>
</evidence>
<evidence type="ECO:0000256" key="2">
    <source>
        <dbReference type="ARBA" id="ARBA00023125"/>
    </source>
</evidence>
<feature type="domain" description="HTH tetR-type" evidence="6">
    <location>
        <begin position="22"/>
        <end position="82"/>
    </location>
</feature>
<evidence type="ECO:0000313" key="7">
    <source>
        <dbReference type="EMBL" id="POR47510.1"/>
    </source>
</evidence>
<accession>A0A2S4LYH3</accession>
<feature type="compositionally biased region" description="Basic and acidic residues" evidence="5">
    <location>
        <begin position="14"/>
        <end position="23"/>
    </location>
</feature>
<evidence type="ECO:0000256" key="3">
    <source>
        <dbReference type="ARBA" id="ARBA00023163"/>
    </source>
</evidence>
<feature type="region of interest" description="Disordered" evidence="5">
    <location>
        <begin position="1"/>
        <end position="23"/>
    </location>
</feature>
<reference evidence="7 8" key="1">
    <citation type="submission" date="2018-01" db="EMBL/GenBank/DDBJ databases">
        <title>Genomic Encyclopedia of Type Strains, Phase III (KMG-III): the genomes of soil and plant-associated and newly described type strains.</title>
        <authorList>
            <person name="Whitman W."/>
        </authorList>
    </citation>
    <scope>NUCLEOTIDE SEQUENCE [LARGE SCALE GENOMIC DNA]</scope>
    <source>
        <strain evidence="7 8">JCM 18070</strain>
    </source>
</reference>
<gene>
    <name evidence="7" type="ORF">B0G62_118101</name>
</gene>
<dbReference type="AlphaFoldDB" id="A0A2S4LYH3"/>
<evidence type="ECO:0000259" key="6">
    <source>
        <dbReference type="PROSITE" id="PS50977"/>
    </source>
</evidence>
<dbReference type="GO" id="GO:0003677">
    <property type="term" value="F:DNA binding"/>
    <property type="evidence" value="ECO:0007669"/>
    <property type="project" value="UniProtKB-UniRule"/>
</dbReference>
<comment type="caution">
    <text evidence="7">The sequence shown here is derived from an EMBL/GenBank/DDBJ whole genome shotgun (WGS) entry which is preliminary data.</text>
</comment>
<dbReference type="PANTHER" id="PTHR47506:SF6">
    <property type="entry name" value="HTH-TYPE TRANSCRIPTIONAL REPRESSOR NEMR"/>
    <property type="match status" value="1"/>
</dbReference>
<dbReference type="Proteomes" id="UP000237381">
    <property type="component" value="Unassembled WGS sequence"/>
</dbReference>
<organism evidence="7 8">
    <name type="scientific">Paraburkholderia eburnea</name>
    <dbReference type="NCBI Taxonomy" id="1189126"/>
    <lineage>
        <taxon>Bacteria</taxon>
        <taxon>Pseudomonadati</taxon>
        <taxon>Pseudomonadota</taxon>
        <taxon>Betaproteobacteria</taxon>
        <taxon>Burkholderiales</taxon>
        <taxon>Burkholderiaceae</taxon>
        <taxon>Paraburkholderia</taxon>
    </lineage>
</organism>